<dbReference type="Proteomes" id="UP000481360">
    <property type="component" value="Unassembled WGS sequence"/>
</dbReference>
<gene>
    <name evidence="2" type="ORF">G7043_22415</name>
</gene>
<proteinExistence type="predicted"/>
<sequence>MPGTYLVEGSPSCGRGGRTCISTTGSFVSDDGTIVRTGVYLRGIPKPVKRGDRVRAFDVGEQGRVFLQESETGWPFLGPIAFGVLGLLVLGFGSWRLRRWWKS</sequence>
<keyword evidence="1" id="KW-0812">Transmembrane</keyword>
<dbReference type="EMBL" id="JAAMPJ010000006">
    <property type="protein sequence ID" value="NGY61686.1"/>
    <property type="molecule type" value="Genomic_DNA"/>
</dbReference>
<comment type="caution">
    <text evidence="2">The sequence shown here is derived from an EMBL/GenBank/DDBJ whole genome shotgun (WGS) entry which is preliminary data.</text>
</comment>
<evidence type="ECO:0000256" key="1">
    <source>
        <dbReference type="SAM" id="Phobius"/>
    </source>
</evidence>
<evidence type="ECO:0000313" key="3">
    <source>
        <dbReference type="Proteomes" id="UP000481360"/>
    </source>
</evidence>
<keyword evidence="1" id="KW-1133">Transmembrane helix</keyword>
<keyword evidence="3" id="KW-1185">Reference proteome</keyword>
<reference evidence="2 3" key="1">
    <citation type="submission" date="2020-03" db="EMBL/GenBank/DDBJ databases">
        <title>Isolation and identification of active actinomycetes.</title>
        <authorList>
            <person name="Sun X."/>
        </authorList>
    </citation>
    <scope>NUCLEOTIDE SEQUENCE [LARGE SCALE GENOMIC DNA]</scope>
    <source>
        <strain evidence="2 3">NEAU-D13</strain>
    </source>
</reference>
<keyword evidence="1" id="KW-0472">Membrane</keyword>
<dbReference type="AlphaFoldDB" id="A0A7C9RTA4"/>
<organism evidence="2 3">
    <name type="scientific">Lentzea alba</name>
    <dbReference type="NCBI Taxonomy" id="2714351"/>
    <lineage>
        <taxon>Bacteria</taxon>
        <taxon>Bacillati</taxon>
        <taxon>Actinomycetota</taxon>
        <taxon>Actinomycetes</taxon>
        <taxon>Pseudonocardiales</taxon>
        <taxon>Pseudonocardiaceae</taxon>
        <taxon>Lentzea</taxon>
    </lineage>
</organism>
<protein>
    <submittedName>
        <fullName evidence="2">Uncharacterized protein</fullName>
    </submittedName>
</protein>
<evidence type="ECO:0000313" key="2">
    <source>
        <dbReference type="EMBL" id="NGY61686.1"/>
    </source>
</evidence>
<feature type="transmembrane region" description="Helical" evidence="1">
    <location>
        <begin position="76"/>
        <end position="95"/>
    </location>
</feature>
<accession>A0A7C9RTA4</accession>
<name>A0A7C9RTA4_9PSEU</name>
<dbReference type="RefSeq" id="WP_166048446.1">
    <property type="nucleotide sequence ID" value="NZ_JAAMPJ010000006.1"/>
</dbReference>